<dbReference type="Proteomes" id="UP000287996">
    <property type="component" value="Unassembled WGS sequence"/>
</dbReference>
<proteinExistence type="inferred from homology"/>
<organism evidence="8 9">
    <name type="scientific">Idiomarina tyrosinivorans</name>
    <dbReference type="NCBI Taxonomy" id="1445662"/>
    <lineage>
        <taxon>Bacteria</taxon>
        <taxon>Pseudomonadati</taxon>
        <taxon>Pseudomonadota</taxon>
        <taxon>Gammaproteobacteria</taxon>
        <taxon>Alteromonadales</taxon>
        <taxon>Idiomarinaceae</taxon>
        <taxon>Idiomarina</taxon>
    </lineage>
</organism>
<feature type="binding site" evidence="7">
    <location>
        <position position="111"/>
    </location>
    <ligand>
        <name>S-adenosyl-L-methionine</name>
        <dbReference type="ChEBI" id="CHEBI:59789"/>
    </ligand>
</feature>
<keyword evidence="4 7" id="KW-0489">Methyltransferase</keyword>
<dbReference type="AlphaFoldDB" id="A0A432ZQH0"/>
<gene>
    <name evidence="7" type="primary">rsmH</name>
    <name evidence="8" type="ORF">CWI84_07240</name>
</gene>
<dbReference type="GO" id="GO:0070475">
    <property type="term" value="P:rRNA base methylation"/>
    <property type="evidence" value="ECO:0007669"/>
    <property type="project" value="UniProtKB-UniRule"/>
</dbReference>
<dbReference type="SUPFAM" id="SSF81799">
    <property type="entry name" value="Putative methyltransferase TM0872, insert domain"/>
    <property type="match status" value="1"/>
</dbReference>
<comment type="subcellular location">
    <subcellularLocation>
        <location evidence="7">Cytoplasm</location>
    </subcellularLocation>
</comment>
<keyword evidence="3 7" id="KW-0698">rRNA processing</keyword>
<evidence type="ECO:0000256" key="5">
    <source>
        <dbReference type="ARBA" id="ARBA00022679"/>
    </source>
</evidence>
<evidence type="ECO:0000256" key="7">
    <source>
        <dbReference type="HAMAP-Rule" id="MF_01007"/>
    </source>
</evidence>
<feature type="binding site" evidence="7">
    <location>
        <position position="57"/>
    </location>
    <ligand>
        <name>S-adenosyl-L-methionine</name>
        <dbReference type="ChEBI" id="CHEBI:59789"/>
    </ligand>
</feature>
<comment type="function">
    <text evidence="7">Specifically methylates the N4 position of cytidine in position 1402 (C1402) of 16S rRNA.</text>
</comment>
<evidence type="ECO:0000256" key="4">
    <source>
        <dbReference type="ARBA" id="ARBA00022603"/>
    </source>
</evidence>
<dbReference type="PIRSF" id="PIRSF004486">
    <property type="entry name" value="MraW"/>
    <property type="match status" value="1"/>
</dbReference>
<protein>
    <recommendedName>
        <fullName evidence="7">Ribosomal RNA small subunit methyltransferase H</fullName>
        <ecNumber evidence="7">2.1.1.199</ecNumber>
    </recommendedName>
    <alternativeName>
        <fullName evidence="7">16S rRNA m(4)C1402 methyltransferase</fullName>
    </alternativeName>
    <alternativeName>
        <fullName evidence="7">rRNA (cytosine-N(4)-)-methyltransferase RsmH</fullName>
    </alternativeName>
</protein>
<dbReference type="GO" id="GO:0005737">
    <property type="term" value="C:cytoplasm"/>
    <property type="evidence" value="ECO:0007669"/>
    <property type="project" value="UniProtKB-SubCell"/>
</dbReference>
<dbReference type="SUPFAM" id="SSF53335">
    <property type="entry name" value="S-adenosyl-L-methionine-dependent methyltransferases"/>
    <property type="match status" value="1"/>
</dbReference>
<sequence length="316" mass="35085">MVNDATPQHISVLLEESIDALAIRPDGTYLDATFGRGGHSRAILAKLNENGRLIALDRDPQAIAAAELLRSDPRFEIFHTPFAELGSLIEQQQLENAIDGVLFDLGVSSPQLDDAERGFSFMRDGPLDMRMDTSAGPTAAEWLAEASEDDITWVLKTYGEERFARKIARAIVHDRQQQPYTRTKPLADMIARVAPSKDRKKHAATRSFQAIRIHINGELDQVAAALTASLQGLKHDARLAVISFHSLEDRLVKQFIRAQSQGKPIPAGLPITDAEWKKDIQLNSIGKAIKPSAKELQQNPRARSSVLRIARRVRHD</sequence>
<name>A0A432ZQH0_9GAMM</name>
<feature type="binding site" evidence="7">
    <location>
        <begin position="37"/>
        <end position="39"/>
    </location>
    <ligand>
        <name>S-adenosyl-L-methionine</name>
        <dbReference type="ChEBI" id="CHEBI:59789"/>
    </ligand>
</feature>
<dbReference type="FunFam" id="1.10.150.170:FF:000001">
    <property type="entry name" value="Ribosomal RNA small subunit methyltransferase H"/>
    <property type="match status" value="1"/>
</dbReference>
<dbReference type="Gene3D" id="1.10.150.170">
    <property type="entry name" value="Putative methyltransferase TM0872, insert domain"/>
    <property type="match status" value="1"/>
</dbReference>
<dbReference type="EC" id="2.1.1.199" evidence="7"/>
<dbReference type="HAMAP" id="MF_01007">
    <property type="entry name" value="16SrRNA_methyltr_H"/>
    <property type="match status" value="1"/>
</dbReference>
<keyword evidence="9" id="KW-1185">Reference proteome</keyword>
<accession>A0A432ZQH0</accession>
<keyword evidence="2 7" id="KW-0963">Cytoplasm</keyword>
<dbReference type="InterPro" id="IPR029063">
    <property type="entry name" value="SAM-dependent_MTases_sf"/>
</dbReference>
<dbReference type="PANTHER" id="PTHR11265">
    <property type="entry name" value="S-ADENOSYL-METHYLTRANSFERASE MRAW"/>
    <property type="match status" value="1"/>
</dbReference>
<dbReference type="InterPro" id="IPR023397">
    <property type="entry name" value="SAM-dep_MeTrfase_MraW_recog"/>
</dbReference>
<dbReference type="NCBIfam" id="TIGR00006">
    <property type="entry name" value="16S rRNA (cytosine(1402)-N(4))-methyltransferase RsmH"/>
    <property type="match status" value="1"/>
</dbReference>
<evidence type="ECO:0000256" key="3">
    <source>
        <dbReference type="ARBA" id="ARBA00022552"/>
    </source>
</evidence>
<evidence type="ECO:0000256" key="2">
    <source>
        <dbReference type="ARBA" id="ARBA00022490"/>
    </source>
</evidence>
<evidence type="ECO:0000313" key="8">
    <source>
        <dbReference type="EMBL" id="RUO80088.1"/>
    </source>
</evidence>
<dbReference type="Gene3D" id="3.40.50.150">
    <property type="entry name" value="Vaccinia Virus protein VP39"/>
    <property type="match status" value="1"/>
</dbReference>
<dbReference type="Pfam" id="PF01795">
    <property type="entry name" value="Methyltransf_5"/>
    <property type="match status" value="1"/>
</dbReference>
<keyword evidence="5 7" id="KW-0808">Transferase</keyword>
<dbReference type="OrthoDB" id="9806637at2"/>
<dbReference type="PANTHER" id="PTHR11265:SF0">
    <property type="entry name" value="12S RRNA N4-METHYLCYTIDINE METHYLTRANSFERASE"/>
    <property type="match status" value="1"/>
</dbReference>
<dbReference type="EMBL" id="PIQH01000006">
    <property type="protein sequence ID" value="RUO80088.1"/>
    <property type="molecule type" value="Genomic_DNA"/>
</dbReference>
<feature type="binding site" evidence="7">
    <location>
        <position position="82"/>
    </location>
    <ligand>
        <name>S-adenosyl-L-methionine</name>
        <dbReference type="ChEBI" id="CHEBI:59789"/>
    </ligand>
</feature>
<reference evidence="8 9" key="1">
    <citation type="journal article" date="2011" name="Front. Microbiol.">
        <title>Genomic signatures of strain selection and enhancement in Bacillus atrophaeus var. globigii, a historical biowarfare simulant.</title>
        <authorList>
            <person name="Gibbons H.S."/>
            <person name="Broomall S.M."/>
            <person name="McNew L.A."/>
            <person name="Daligault H."/>
            <person name="Chapman C."/>
            <person name="Bruce D."/>
            <person name="Karavis M."/>
            <person name="Krepps M."/>
            <person name="McGregor P.A."/>
            <person name="Hong C."/>
            <person name="Park K.H."/>
            <person name="Akmal A."/>
            <person name="Feldman A."/>
            <person name="Lin J.S."/>
            <person name="Chang W.E."/>
            <person name="Higgs B.W."/>
            <person name="Demirev P."/>
            <person name="Lindquist J."/>
            <person name="Liem A."/>
            <person name="Fochler E."/>
            <person name="Read T.D."/>
            <person name="Tapia R."/>
            <person name="Johnson S."/>
            <person name="Bishop-Lilly K.A."/>
            <person name="Detter C."/>
            <person name="Han C."/>
            <person name="Sozhamannan S."/>
            <person name="Rosenzweig C.N."/>
            <person name="Skowronski E.W."/>
        </authorList>
    </citation>
    <scope>NUCLEOTIDE SEQUENCE [LARGE SCALE GENOMIC DNA]</scope>
    <source>
        <strain evidence="8 9">CC-PW-9</strain>
    </source>
</reference>
<dbReference type="GO" id="GO:0071424">
    <property type="term" value="F:rRNA (cytosine-N4-)-methyltransferase activity"/>
    <property type="evidence" value="ECO:0007669"/>
    <property type="project" value="UniProtKB-UniRule"/>
</dbReference>
<evidence type="ECO:0000256" key="1">
    <source>
        <dbReference type="ARBA" id="ARBA00010396"/>
    </source>
</evidence>
<comment type="caution">
    <text evidence="8">The sequence shown here is derived from an EMBL/GenBank/DDBJ whole genome shotgun (WGS) entry which is preliminary data.</text>
</comment>
<dbReference type="InterPro" id="IPR002903">
    <property type="entry name" value="RsmH"/>
</dbReference>
<comment type="catalytic activity">
    <reaction evidence="7">
        <text>cytidine(1402) in 16S rRNA + S-adenosyl-L-methionine = N(4)-methylcytidine(1402) in 16S rRNA + S-adenosyl-L-homocysteine + H(+)</text>
        <dbReference type="Rhea" id="RHEA:42928"/>
        <dbReference type="Rhea" id="RHEA-COMP:10286"/>
        <dbReference type="Rhea" id="RHEA-COMP:10287"/>
        <dbReference type="ChEBI" id="CHEBI:15378"/>
        <dbReference type="ChEBI" id="CHEBI:57856"/>
        <dbReference type="ChEBI" id="CHEBI:59789"/>
        <dbReference type="ChEBI" id="CHEBI:74506"/>
        <dbReference type="ChEBI" id="CHEBI:82748"/>
        <dbReference type="EC" id="2.1.1.199"/>
    </reaction>
</comment>
<feature type="binding site" evidence="7">
    <location>
        <position position="104"/>
    </location>
    <ligand>
        <name>S-adenosyl-L-methionine</name>
        <dbReference type="ChEBI" id="CHEBI:59789"/>
    </ligand>
</feature>
<evidence type="ECO:0000256" key="6">
    <source>
        <dbReference type="ARBA" id="ARBA00022691"/>
    </source>
</evidence>
<evidence type="ECO:0000313" key="9">
    <source>
        <dbReference type="Proteomes" id="UP000287996"/>
    </source>
</evidence>
<dbReference type="RefSeq" id="WP_126841925.1">
    <property type="nucleotide sequence ID" value="NZ_PIQH01000006.1"/>
</dbReference>
<keyword evidence="6 7" id="KW-0949">S-adenosyl-L-methionine</keyword>
<comment type="similarity">
    <text evidence="1 7">Belongs to the methyltransferase superfamily. RsmH family.</text>
</comment>